<evidence type="ECO:0000313" key="5">
    <source>
        <dbReference type="Proteomes" id="UP000193498"/>
    </source>
</evidence>
<dbReference type="InterPro" id="IPR029070">
    <property type="entry name" value="Chitinase_insertion_sf"/>
</dbReference>
<dbReference type="Gene3D" id="3.10.50.10">
    <property type="match status" value="1"/>
</dbReference>
<evidence type="ECO:0000256" key="1">
    <source>
        <dbReference type="ARBA" id="ARBA00009336"/>
    </source>
</evidence>
<organism evidence="4 5">
    <name type="scientific">Basidiobolus meristosporus CBS 931.73</name>
    <dbReference type="NCBI Taxonomy" id="1314790"/>
    <lineage>
        <taxon>Eukaryota</taxon>
        <taxon>Fungi</taxon>
        <taxon>Fungi incertae sedis</taxon>
        <taxon>Zoopagomycota</taxon>
        <taxon>Entomophthoromycotina</taxon>
        <taxon>Basidiobolomycetes</taxon>
        <taxon>Basidiobolales</taxon>
        <taxon>Basidiobolaceae</taxon>
        <taxon>Basidiobolus</taxon>
    </lineage>
</organism>
<dbReference type="PROSITE" id="PS51910">
    <property type="entry name" value="GH18_2"/>
    <property type="match status" value="1"/>
</dbReference>
<dbReference type="InterPro" id="IPR017853">
    <property type="entry name" value="GH"/>
</dbReference>
<gene>
    <name evidence="4" type="ORF">K493DRAFT_299177</name>
</gene>
<comment type="caution">
    <text evidence="4">The sequence shown here is derived from an EMBL/GenBank/DDBJ whole genome shotgun (WGS) entry which is preliminary data.</text>
</comment>
<dbReference type="GO" id="GO:0016787">
    <property type="term" value="F:hydrolase activity"/>
    <property type="evidence" value="ECO:0007669"/>
    <property type="project" value="UniProtKB-KW"/>
</dbReference>
<proteinExistence type="inferred from homology"/>
<dbReference type="InParanoid" id="A0A1Y1YPG1"/>
<dbReference type="PANTHER" id="PTHR46066">
    <property type="entry name" value="CHITINASE DOMAIN-CONTAINING PROTEIN 1 FAMILY MEMBER"/>
    <property type="match status" value="1"/>
</dbReference>
<sequence>MLSNYHSAHSSIFNSQNPTALHAWIYYGAPAQNAPDTYKKHKIDVLRPQYFNLLDDGSLQRIDEDPYDLYTTQNAFSEKNISELKMYSKEQLVTISGHVTGMRNAFAKRATNYTGIVDILVDFVNEHQLTGIDIDFESYNLWTKTDYTNYKHFISVLGSKLHKSSKKLAVCGPMWTSSHSPHQWKYIDFVNLPVDYITPMVYDYQWDYGAGQPTCPLAWLKRWILMMKKLFKNERLVIGLPSYGYTASLGQYNIKNLSLEQIKHLNGYHGGIRDNSSAEIIKVVGNTVYVSNDRESMNVKRKLVESLGATQVSVWHLGGNDWF</sequence>
<evidence type="ECO:0000313" key="4">
    <source>
        <dbReference type="EMBL" id="ORX99868.1"/>
    </source>
</evidence>
<feature type="domain" description="GH18" evidence="3">
    <location>
        <begin position="21"/>
        <end position="323"/>
    </location>
</feature>
<reference evidence="4 5" key="1">
    <citation type="submission" date="2016-07" db="EMBL/GenBank/DDBJ databases">
        <title>Pervasive Adenine N6-methylation of Active Genes in Fungi.</title>
        <authorList>
            <consortium name="DOE Joint Genome Institute"/>
            <person name="Mondo S.J."/>
            <person name="Dannebaum R.O."/>
            <person name="Kuo R.C."/>
            <person name="Labutti K."/>
            <person name="Haridas S."/>
            <person name="Kuo A."/>
            <person name="Salamov A."/>
            <person name="Ahrendt S.R."/>
            <person name="Lipzen A."/>
            <person name="Sullivan W."/>
            <person name="Andreopoulos W.B."/>
            <person name="Clum A."/>
            <person name="Lindquist E."/>
            <person name="Daum C."/>
            <person name="Ramamoorthy G.K."/>
            <person name="Gryganskyi A."/>
            <person name="Culley D."/>
            <person name="Magnuson J.K."/>
            <person name="James T.Y."/>
            <person name="O'Malley M.A."/>
            <person name="Stajich J.E."/>
            <person name="Spatafora J.W."/>
            <person name="Visel A."/>
            <person name="Grigoriev I.V."/>
        </authorList>
    </citation>
    <scope>NUCLEOTIDE SEQUENCE [LARGE SCALE GENOMIC DNA]</scope>
    <source>
        <strain evidence="4 5">CBS 931.73</strain>
    </source>
</reference>
<protein>
    <recommendedName>
        <fullName evidence="2">Chitinase domain-containing protein 1</fullName>
    </recommendedName>
</protein>
<dbReference type="GO" id="GO:0005975">
    <property type="term" value="P:carbohydrate metabolic process"/>
    <property type="evidence" value="ECO:0007669"/>
    <property type="project" value="InterPro"/>
</dbReference>
<dbReference type="InterPro" id="IPR001223">
    <property type="entry name" value="Glyco_hydro18_cat"/>
</dbReference>
<name>A0A1Y1YPG1_9FUNG</name>
<dbReference type="Proteomes" id="UP000193498">
    <property type="component" value="Unassembled WGS sequence"/>
</dbReference>
<accession>A0A1Y1YPG1</accession>
<keyword evidence="4" id="KW-0378">Hydrolase</keyword>
<dbReference type="SUPFAM" id="SSF51445">
    <property type="entry name" value="(Trans)glycosidases"/>
    <property type="match status" value="1"/>
</dbReference>
<evidence type="ECO:0000259" key="3">
    <source>
        <dbReference type="PROSITE" id="PS51910"/>
    </source>
</evidence>
<dbReference type="Pfam" id="PF00704">
    <property type="entry name" value="Glyco_hydro_18"/>
    <property type="match status" value="1"/>
</dbReference>
<comment type="similarity">
    <text evidence="1">Belongs to the glycosyl hydrolase 18 family.</text>
</comment>
<dbReference type="Gene3D" id="3.20.20.80">
    <property type="entry name" value="Glycosidases"/>
    <property type="match status" value="1"/>
</dbReference>
<dbReference type="EMBL" id="MCFE01000091">
    <property type="protein sequence ID" value="ORX99868.1"/>
    <property type="molecule type" value="Genomic_DNA"/>
</dbReference>
<evidence type="ECO:0000256" key="2">
    <source>
        <dbReference type="ARBA" id="ARBA00040976"/>
    </source>
</evidence>
<keyword evidence="5" id="KW-1185">Reference proteome</keyword>
<dbReference type="AlphaFoldDB" id="A0A1Y1YPG1"/>
<dbReference type="PANTHER" id="PTHR46066:SF2">
    <property type="entry name" value="CHITINASE DOMAIN-CONTAINING PROTEIN 1"/>
    <property type="match status" value="1"/>
</dbReference>